<keyword evidence="4" id="KW-1185">Reference proteome</keyword>
<dbReference type="EMBL" id="BAAAPF010000022">
    <property type="protein sequence ID" value="GAA2114114.1"/>
    <property type="molecule type" value="Genomic_DNA"/>
</dbReference>
<feature type="domain" description="Shedu protein SduA C-terminal" evidence="1">
    <location>
        <begin position="484"/>
        <end position="662"/>
    </location>
</feature>
<evidence type="ECO:0000259" key="1">
    <source>
        <dbReference type="Pfam" id="PF14082"/>
    </source>
</evidence>
<evidence type="ECO:0000259" key="2">
    <source>
        <dbReference type="Pfam" id="PF18860"/>
    </source>
</evidence>
<dbReference type="Proteomes" id="UP001500443">
    <property type="component" value="Unassembled WGS sequence"/>
</dbReference>
<comment type="caution">
    <text evidence="3">The sequence shown here is derived from an EMBL/GenBank/DDBJ whole genome shotgun (WGS) entry which is preliminary data.</text>
</comment>
<dbReference type="InterPro" id="IPR041427">
    <property type="entry name" value="AbiJ-NTD3"/>
</dbReference>
<feature type="domain" description="AbiJ-NTD3" evidence="2">
    <location>
        <begin position="2"/>
        <end position="136"/>
    </location>
</feature>
<accession>A0ABN2XMB6</accession>
<evidence type="ECO:0000313" key="4">
    <source>
        <dbReference type="Proteomes" id="UP001500443"/>
    </source>
</evidence>
<protein>
    <recommendedName>
        <fullName evidence="5">DUF4263 domain-containing protein</fullName>
    </recommendedName>
</protein>
<gene>
    <name evidence="3" type="ORF">GCM10009802_13220</name>
</gene>
<dbReference type="InterPro" id="IPR025359">
    <property type="entry name" value="SduA_C"/>
</dbReference>
<name>A0ABN2XMB6_9ACTN</name>
<reference evidence="3 4" key="1">
    <citation type="journal article" date="2019" name="Int. J. Syst. Evol. Microbiol.">
        <title>The Global Catalogue of Microorganisms (GCM) 10K type strain sequencing project: providing services to taxonomists for standard genome sequencing and annotation.</title>
        <authorList>
            <consortium name="The Broad Institute Genomics Platform"/>
            <consortium name="The Broad Institute Genome Sequencing Center for Infectious Disease"/>
            <person name="Wu L."/>
            <person name="Ma J."/>
        </authorList>
    </citation>
    <scope>NUCLEOTIDE SEQUENCE [LARGE SCALE GENOMIC DNA]</scope>
    <source>
        <strain evidence="3 4">JCM 15481</strain>
    </source>
</reference>
<dbReference type="Pfam" id="PF14082">
    <property type="entry name" value="SduA_C"/>
    <property type="match status" value="1"/>
</dbReference>
<evidence type="ECO:0000313" key="3">
    <source>
        <dbReference type="EMBL" id="GAA2114114.1"/>
    </source>
</evidence>
<proteinExistence type="predicted"/>
<organism evidence="3 4">
    <name type="scientific">Streptomyces synnematoformans</name>
    <dbReference type="NCBI Taxonomy" id="415721"/>
    <lineage>
        <taxon>Bacteria</taxon>
        <taxon>Bacillati</taxon>
        <taxon>Actinomycetota</taxon>
        <taxon>Actinomycetes</taxon>
        <taxon>Kitasatosporales</taxon>
        <taxon>Streptomycetaceae</taxon>
        <taxon>Streptomyces</taxon>
    </lineage>
</organism>
<dbReference type="Pfam" id="PF18860">
    <property type="entry name" value="AbiJ_NTD3"/>
    <property type="match status" value="1"/>
</dbReference>
<evidence type="ECO:0008006" key="5">
    <source>
        <dbReference type="Google" id="ProtNLM"/>
    </source>
</evidence>
<sequence length="672" mass="75630">MTRHDIFNYLREIPSPWWGKLDEVTFLGGLYDLDQPTVDNSRLPTVRADIQQHRINNYDLDDDWIFEDPRLKLSDGPDEVLLAFLARTVHPEVVAGVEEATRQVEEFNRLLAPDGWGLRPHDFLSGRPIYMPVRLPATGPLVPLPLNDDDTSKLNLVLGQAYSLLDCAGEGTACDLLRTSVLTLRRDGGIFNPMPGDDWTADTYEAVLTAERELQPTCTPEMKEVIWRTLKKLLSQFGRTDVQNLVVVGDNRPLPNISPDWRTEAAAPATPIVRGLRLSFSTTEFDVTRRDFADLEIRASQDNNGFHYLYDTRARRMITDFVLDDRPRVATLCNVTIIKKGDTFTPRIKLWKKDKRKAGETSATYSVPDTGITRAVKALVDTGGVHENFWKAINFLQGCAGLSTPGDSLQLVARDEDQLTHLLTGQDRTMVLSAVRTAIGGGLTEEDIRLISNRREQLRRFERLLTDPDYFQQEENLATTRGAEAVWQAFFEANQWIFGYGLNLIACESIDDGKLERITTGANIFGGAGKRIDAIMRSKGLISSMLFCEIKTHDTELLAKTPYRAGVYQASKELSGGVAQVQKTASKAQQLISREFLTRIYDDDGTPTGVEMSTTRPRQVVVIGSLREFTHNGAVNPEKINSFELYRTSIQDVEIITFDELYQRACFIVEDR</sequence>